<comment type="caution">
    <text evidence="3">The sequence shown here is derived from an EMBL/GenBank/DDBJ whole genome shotgun (WGS) entry which is preliminary data.</text>
</comment>
<feature type="signal peptide" evidence="2">
    <location>
        <begin position="1"/>
        <end position="22"/>
    </location>
</feature>
<dbReference type="Gene3D" id="3.40.1420.10">
    <property type="entry name" value="Inhibitor of vertebrate lysozyme"/>
    <property type="match status" value="1"/>
</dbReference>
<evidence type="ECO:0000313" key="4">
    <source>
        <dbReference type="Proteomes" id="UP001597124"/>
    </source>
</evidence>
<evidence type="ECO:0000256" key="2">
    <source>
        <dbReference type="SAM" id="SignalP"/>
    </source>
</evidence>
<keyword evidence="4" id="KW-1185">Reference proteome</keyword>
<evidence type="ECO:0008006" key="5">
    <source>
        <dbReference type="Google" id="ProtNLM"/>
    </source>
</evidence>
<feature type="region of interest" description="Disordered" evidence="1">
    <location>
        <begin position="22"/>
        <end position="53"/>
    </location>
</feature>
<name>A0ABW3C2W7_SPHXN</name>
<dbReference type="PROSITE" id="PS51257">
    <property type="entry name" value="PROKAR_LIPOPROTEIN"/>
    <property type="match status" value="1"/>
</dbReference>
<protein>
    <recommendedName>
        <fullName evidence="5">Inhibitor of vertebrate lysozyme (Ivy)</fullName>
    </recommendedName>
</protein>
<dbReference type="Proteomes" id="UP001597124">
    <property type="component" value="Unassembled WGS sequence"/>
</dbReference>
<gene>
    <name evidence="3" type="ORF">ACFQ00_07910</name>
</gene>
<dbReference type="EMBL" id="JBHTIK010000004">
    <property type="protein sequence ID" value="MFD0848244.1"/>
    <property type="molecule type" value="Genomic_DNA"/>
</dbReference>
<organism evidence="3 4">
    <name type="scientific">Sphingosinicella xenopeptidilytica</name>
    <dbReference type="NCBI Taxonomy" id="364098"/>
    <lineage>
        <taxon>Bacteria</taxon>
        <taxon>Pseudomonadati</taxon>
        <taxon>Pseudomonadota</taxon>
        <taxon>Alphaproteobacteria</taxon>
        <taxon>Sphingomonadales</taxon>
        <taxon>Sphingosinicellaceae</taxon>
        <taxon>Sphingosinicella</taxon>
    </lineage>
</organism>
<keyword evidence="2" id="KW-0732">Signal</keyword>
<dbReference type="InterPro" id="IPR036501">
    <property type="entry name" value="Inhibitor_vert_lysozyme_sf"/>
</dbReference>
<dbReference type="RefSeq" id="WP_381488673.1">
    <property type="nucleotide sequence ID" value="NZ_JBHTIK010000004.1"/>
</dbReference>
<reference evidence="4" key="1">
    <citation type="journal article" date="2019" name="Int. J. Syst. Evol. Microbiol.">
        <title>The Global Catalogue of Microorganisms (GCM) 10K type strain sequencing project: providing services to taxonomists for standard genome sequencing and annotation.</title>
        <authorList>
            <consortium name="The Broad Institute Genomics Platform"/>
            <consortium name="The Broad Institute Genome Sequencing Center for Infectious Disease"/>
            <person name="Wu L."/>
            <person name="Ma J."/>
        </authorList>
    </citation>
    <scope>NUCLEOTIDE SEQUENCE [LARGE SCALE GENOMIC DNA]</scope>
    <source>
        <strain evidence="4">CCUG 52537</strain>
    </source>
</reference>
<evidence type="ECO:0000313" key="3">
    <source>
        <dbReference type="EMBL" id="MFD0848244.1"/>
    </source>
</evidence>
<sequence length="185" mass="18858">MRTLVILLAGFVAVACDNAAPADQPKVDATDPNSVDAAAGGTTPEADVETASPASAETGAGIGANGIDLAAYAGKYPFDKVNDVAFFDQPVVKAAIAAAISEKAVLGWVMGANGGPSAPIEVKNGKVASWACEQHNCGDHQWTVLIDLAGKAAEVCYQDAAALPGKTRWYRAGAAPETREGTCQL</sequence>
<dbReference type="SUPFAM" id="SSF89872">
    <property type="entry name" value="Inhibitor of vertebrate lysozyme, Ivy"/>
    <property type="match status" value="1"/>
</dbReference>
<feature type="chain" id="PRO_5046597030" description="Inhibitor of vertebrate lysozyme (Ivy)" evidence="2">
    <location>
        <begin position="23"/>
        <end position="185"/>
    </location>
</feature>
<evidence type="ECO:0000256" key="1">
    <source>
        <dbReference type="SAM" id="MobiDB-lite"/>
    </source>
</evidence>
<proteinExistence type="predicted"/>
<accession>A0ABW3C2W7</accession>